<proteinExistence type="predicted"/>
<dbReference type="RefSeq" id="WP_103428074.1">
    <property type="nucleotide sequence ID" value="NZ_CP026311.1"/>
</dbReference>
<keyword evidence="1" id="KW-0472">Membrane</keyword>
<evidence type="ECO:0000256" key="1">
    <source>
        <dbReference type="SAM" id="Phobius"/>
    </source>
</evidence>
<feature type="transmembrane region" description="Helical" evidence="1">
    <location>
        <begin position="61"/>
        <end position="83"/>
    </location>
</feature>
<keyword evidence="1" id="KW-1133">Transmembrane helix</keyword>
<dbReference type="OrthoDB" id="350040at2157"/>
<geneLocation type="plasmid" evidence="2">
    <name>unnamed2</name>
</geneLocation>
<dbReference type="GeneID" id="35595004"/>
<name>A0A2I8VR52_9EURY</name>
<keyword evidence="2" id="KW-0614">Plasmid</keyword>
<dbReference type="Proteomes" id="UP000236584">
    <property type="component" value="Plasmid unnamed2"/>
</dbReference>
<feature type="transmembrane region" description="Helical" evidence="1">
    <location>
        <begin position="123"/>
        <end position="142"/>
    </location>
</feature>
<feature type="transmembrane region" description="Helical" evidence="1">
    <location>
        <begin position="14"/>
        <end position="40"/>
    </location>
</feature>
<organism evidence="2 3">
    <name type="scientific">Salinigranum rubrum</name>
    <dbReference type="NCBI Taxonomy" id="755307"/>
    <lineage>
        <taxon>Archaea</taxon>
        <taxon>Methanobacteriati</taxon>
        <taxon>Methanobacteriota</taxon>
        <taxon>Stenosarchaea group</taxon>
        <taxon>Halobacteria</taxon>
        <taxon>Halobacteriales</taxon>
        <taxon>Haloferacaceae</taxon>
        <taxon>Salinigranum</taxon>
    </lineage>
</organism>
<sequence length="144" mass="15074">MDWRQATESCAPPVAVWVLMALVGVLGISGVAGGGQFVLAPSGDIIGLSTTLLRGSPFESFLLPGIILFTVLGVYPLVVLYGLYRGSRWAWPAALSVGAALIVWVLVEGAIIGFGKRFQYPHLVQGIAIVVLALLPSVRASLSG</sequence>
<feature type="transmembrane region" description="Helical" evidence="1">
    <location>
        <begin position="89"/>
        <end position="111"/>
    </location>
</feature>
<keyword evidence="1" id="KW-0812">Transmembrane</keyword>
<dbReference type="KEGG" id="srub:C2R22_22890"/>
<dbReference type="AlphaFoldDB" id="A0A2I8VR52"/>
<evidence type="ECO:0000313" key="3">
    <source>
        <dbReference type="Proteomes" id="UP000236584"/>
    </source>
</evidence>
<keyword evidence="3" id="KW-1185">Reference proteome</keyword>
<evidence type="ECO:0000313" key="2">
    <source>
        <dbReference type="EMBL" id="AUV84392.1"/>
    </source>
</evidence>
<dbReference type="EMBL" id="CP026311">
    <property type="protein sequence ID" value="AUV84392.1"/>
    <property type="molecule type" value="Genomic_DNA"/>
</dbReference>
<protein>
    <submittedName>
        <fullName evidence="2">Uncharacterized protein</fullName>
    </submittedName>
</protein>
<accession>A0A2I8VR52</accession>
<gene>
    <name evidence="2" type="ORF">C2R22_22890</name>
</gene>
<reference evidence="2 3" key="1">
    <citation type="submission" date="2018-01" db="EMBL/GenBank/DDBJ databases">
        <title>Complete genome sequence of Salinigranum rubrum GX10T, an extremely halophilic archaeon isolated from a marine solar saltern.</title>
        <authorList>
            <person name="Han S."/>
        </authorList>
    </citation>
    <scope>NUCLEOTIDE SEQUENCE [LARGE SCALE GENOMIC DNA]</scope>
    <source>
        <strain evidence="2 3">GX10</strain>
        <plasmid evidence="3">Plasmid unnamed2</plasmid>
    </source>
</reference>